<keyword evidence="1" id="KW-0805">Transcription regulation</keyword>
<evidence type="ECO:0000256" key="3">
    <source>
        <dbReference type="ARBA" id="ARBA00023163"/>
    </source>
</evidence>
<dbReference type="PROSITE" id="PS01124">
    <property type="entry name" value="HTH_ARAC_FAMILY_2"/>
    <property type="match status" value="1"/>
</dbReference>
<dbReference type="InterPro" id="IPR050204">
    <property type="entry name" value="AraC_XylS_family_regulators"/>
</dbReference>
<dbReference type="Proteomes" id="UP000646911">
    <property type="component" value="Unassembled WGS sequence"/>
</dbReference>
<reference evidence="5 6" key="1">
    <citation type="submission" date="2020-08" db="EMBL/GenBank/DDBJ databases">
        <title>Novel species isolated from subtropical streams in China.</title>
        <authorList>
            <person name="Lu H."/>
        </authorList>
    </citation>
    <scope>NUCLEOTIDE SEQUENCE [LARGE SCALE GENOMIC DNA]</scope>
    <source>
        <strain evidence="5 6">NL8W</strain>
    </source>
</reference>
<accession>A0ABR6ZHY6</accession>
<evidence type="ECO:0000256" key="1">
    <source>
        <dbReference type="ARBA" id="ARBA00023015"/>
    </source>
</evidence>
<dbReference type="RefSeq" id="WP_186956601.1">
    <property type="nucleotide sequence ID" value="NZ_JACOFX010000022.1"/>
</dbReference>
<dbReference type="SMART" id="SM00342">
    <property type="entry name" value="HTH_ARAC"/>
    <property type="match status" value="1"/>
</dbReference>
<protein>
    <submittedName>
        <fullName evidence="5">Helix-turn-helix transcriptional regulator</fullName>
    </submittedName>
</protein>
<gene>
    <name evidence="5" type="ORF">H8L47_25745</name>
</gene>
<dbReference type="InterPro" id="IPR009057">
    <property type="entry name" value="Homeodomain-like_sf"/>
</dbReference>
<dbReference type="Pfam" id="PF12833">
    <property type="entry name" value="HTH_18"/>
    <property type="match status" value="1"/>
</dbReference>
<proteinExistence type="predicted"/>
<dbReference type="PANTHER" id="PTHR46796">
    <property type="entry name" value="HTH-TYPE TRANSCRIPTIONAL ACTIVATOR RHAS-RELATED"/>
    <property type="match status" value="1"/>
</dbReference>
<keyword evidence="3" id="KW-0804">Transcription</keyword>
<keyword evidence="6" id="KW-1185">Reference proteome</keyword>
<comment type="caution">
    <text evidence="5">The sequence shown here is derived from an EMBL/GenBank/DDBJ whole genome shotgun (WGS) entry which is preliminary data.</text>
</comment>
<feature type="domain" description="HTH araC/xylS-type" evidence="4">
    <location>
        <begin position="165"/>
        <end position="263"/>
    </location>
</feature>
<dbReference type="SUPFAM" id="SSF46689">
    <property type="entry name" value="Homeodomain-like"/>
    <property type="match status" value="2"/>
</dbReference>
<evidence type="ECO:0000313" key="5">
    <source>
        <dbReference type="EMBL" id="MBC3910981.1"/>
    </source>
</evidence>
<organism evidence="5 6">
    <name type="scientific">Undibacterium umbellatum</name>
    <dbReference type="NCBI Taxonomy" id="2762300"/>
    <lineage>
        <taxon>Bacteria</taxon>
        <taxon>Pseudomonadati</taxon>
        <taxon>Pseudomonadota</taxon>
        <taxon>Betaproteobacteria</taxon>
        <taxon>Burkholderiales</taxon>
        <taxon>Oxalobacteraceae</taxon>
        <taxon>Undibacterium</taxon>
    </lineage>
</organism>
<sequence>MSMDLIDTIDIKWGRLELLPALPYSISSTSFHASLGLAFARQKGVHAIGSDVRHDFDAWPGDFAISSAGLPMFSESAHGGEYLLMHITEPDLLTDFQASSPRKIFHGDKLAVMLAWQIRSLLLQSYPDPLLLEEKASLFLQQGLTLHNTRTTARSQYSKDKNVHAQILDYIEDQLDTALNLEVMAAMANMSLLRFLRSFAHATGSTPHTYITERRLQKARALLGNSNLSIVDIAADCGFAHQSHMGSAFKSRMGLSPQQYRKLSA</sequence>
<dbReference type="InterPro" id="IPR018060">
    <property type="entry name" value="HTH_AraC"/>
</dbReference>
<evidence type="ECO:0000313" key="6">
    <source>
        <dbReference type="Proteomes" id="UP000646911"/>
    </source>
</evidence>
<name>A0ABR6ZHY6_9BURK</name>
<keyword evidence="2" id="KW-0238">DNA-binding</keyword>
<dbReference type="EMBL" id="JACOFX010000022">
    <property type="protein sequence ID" value="MBC3910981.1"/>
    <property type="molecule type" value="Genomic_DNA"/>
</dbReference>
<dbReference type="Gene3D" id="1.10.10.60">
    <property type="entry name" value="Homeodomain-like"/>
    <property type="match status" value="2"/>
</dbReference>
<evidence type="ECO:0000256" key="2">
    <source>
        <dbReference type="ARBA" id="ARBA00023125"/>
    </source>
</evidence>
<evidence type="ECO:0000259" key="4">
    <source>
        <dbReference type="PROSITE" id="PS01124"/>
    </source>
</evidence>